<dbReference type="InParanoid" id="A0DY18"/>
<evidence type="ECO:0000313" key="2">
    <source>
        <dbReference type="Proteomes" id="UP000000600"/>
    </source>
</evidence>
<dbReference type="Proteomes" id="UP000000600">
    <property type="component" value="Unassembled WGS sequence"/>
</dbReference>
<dbReference type="AlphaFoldDB" id="A0DY18"/>
<evidence type="ECO:0000313" key="1">
    <source>
        <dbReference type="EMBL" id="CAK87935.1"/>
    </source>
</evidence>
<dbReference type="RefSeq" id="XP_001455332.1">
    <property type="nucleotide sequence ID" value="XM_001455295.1"/>
</dbReference>
<gene>
    <name evidence="1" type="ORF">GSPATT00021560001</name>
</gene>
<dbReference type="GeneID" id="5041117"/>
<dbReference type="OrthoDB" id="291627at2759"/>
<proteinExistence type="predicted"/>
<name>A0DY18_PARTE</name>
<sequence length="284" mass="32569">MFNTSSGQRIRYVKEASGAKSTTQSFKYKSKECDLSANDSTSSAHLKPLIQVKQSYNQHFATALPLRKLASPQKQAPVDGRIVERTYSSVRTSNYVKRSSVAPEKRVENKSVIYEKRSIKMPICPPPSTNVIEEKLEDDQIQGQGSEMQSQKRRKSITFFEQTVNTNSQQDNEEIVEMMSKYSETELKQVQNLRVIINGQFDEREIFVDISSIPYEWKLEQIAQQLNEIYKQQFNQSLRNPAISVLIGKIQTKKLSKDLKKYELVLMSLKGQLKESLIVLEDSS</sequence>
<organism evidence="1 2">
    <name type="scientific">Paramecium tetraurelia</name>
    <dbReference type="NCBI Taxonomy" id="5888"/>
    <lineage>
        <taxon>Eukaryota</taxon>
        <taxon>Sar</taxon>
        <taxon>Alveolata</taxon>
        <taxon>Ciliophora</taxon>
        <taxon>Intramacronucleata</taxon>
        <taxon>Oligohymenophorea</taxon>
        <taxon>Peniculida</taxon>
        <taxon>Parameciidae</taxon>
        <taxon>Paramecium</taxon>
    </lineage>
</organism>
<dbReference type="KEGG" id="ptm:GSPATT00021560001"/>
<keyword evidence="2" id="KW-1185">Reference proteome</keyword>
<protein>
    <submittedName>
        <fullName evidence="1">Uncharacterized protein</fullName>
    </submittedName>
</protein>
<dbReference type="EMBL" id="CT868640">
    <property type="protein sequence ID" value="CAK87935.1"/>
    <property type="molecule type" value="Genomic_DNA"/>
</dbReference>
<reference evidence="1 2" key="1">
    <citation type="journal article" date="2006" name="Nature">
        <title>Global trends of whole-genome duplications revealed by the ciliate Paramecium tetraurelia.</title>
        <authorList>
            <consortium name="Genoscope"/>
            <person name="Aury J.-M."/>
            <person name="Jaillon O."/>
            <person name="Duret L."/>
            <person name="Noel B."/>
            <person name="Jubin C."/>
            <person name="Porcel B.M."/>
            <person name="Segurens B."/>
            <person name="Daubin V."/>
            <person name="Anthouard V."/>
            <person name="Aiach N."/>
            <person name="Arnaiz O."/>
            <person name="Billaut A."/>
            <person name="Beisson J."/>
            <person name="Blanc I."/>
            <person name="Bouhouche K."/>
            <person name="Camara F."/>
            <person name="Duharcourt S."/>
            <person name="Guigo R."/>
            <person name="Gogendeau D."/>
            <person name="Katinka M."/>
            <person name="Keller A.-M."/>
            <person name="Kissmehl R."/>
            <person name="Klotz C."/>
            <person name="Koll F."/>
            <person name="Le Moue A."/>
            <person name="Lepere C."/>
            <person name="Malinsky S."/>
            <person name="Nowacki M."/>
            <person name="Nowak J.K."/>
            <person name="Plattner H."/>
            <person name="Poulain J."/>
            <person name="Ruiz F."/>
            <person name="Serrano V."/>
            <person name="Zagulski M."/>
            <person name="Dessen P."/>
            <person name="Betermier M."/>
            <person name="Weissenbach J."/>
            <person name="Scarpelli C."/>
            <person name="Schachter V."/>
            <person name="Sperling L."/>
            <person name="Meyer E."/>
            <person name="Cohen J."/>
            <person name="Wincker P."/>
        </authorList>
    </citation>
    <scope>NUCLEOTIDE SEQUENCE [LARGE SCALE GENOMIC DNA]</scope>
    <source>
        <strain evidence="1 2">Stock d4-2</strain>
    </source>
</reference>
<dbReference type="HOGENOM" id="CLU_981621_0_0_1"/>
<accession>A0DY18</accession>